<dbReference type="EMBL" id="CP115541">
    <property type="protein sequence ID" value="WNH54179.1"/>
    <property type="molecule type" value="Genomic_DNA"/>
</dbReference>
<dbReference type="RefSeq" id="WP_311193290.1">
    <property type="nucleotide sequence ID" value="NZ_CP115541.1"/>
</dbReference>
<feature type="domain" description="HTH OST-type" evidence="1">
    <location>
        <begin position="212"/>
        <end position="272"/>
    </location>
</feature>
<name>A0ABY9YVF9_9GAMM</name>
<proteinExistence type="predicted"/>
<reference evidence="2 3" key="1">
    <citation type="submission" date="2022-12" db="EMBL/GenBank/DDBJ databases">
        <title>Two new species, Stenotrophomonas aracearum and Stenotrophomonas oahuensis, isolated from Anthurium (Araceae family) in Hawaii.</title>
        <authorList>
            <person name="Chunag S.C."/>
            <person name="Dobhal S."/>
            <person name="Alvarez A."/>
            <person name="Arif M."/>
        </authorList>
    </citation>
    <scope>NUCLEOTIDE SEQUENCE [LARGE SCALE GENOMIC DNA]</scope>
    <source>
        <strain evidence="2 3">A5586</strain>
    </source>
</reference>
<gene>
    <name evidence="2" type="ORF">PDM29_07865</name>
</gene>
<accession>A0ABY9YVF9</accession>
<dbReference type="Proteomes" id="UP001302072">
    <property type="component" value="Chromosome"/>
</dbReference>
<dbReference type="InterPro" id="IPR025605">
    <property type="entry name" value="OST-HTH/LOTUS_dom"/>
</dbReference>
<evidence type="ECO:0000313" key="2">
    <source>
        <dbReference type="EMBL" id="WNH54179.1"/>
    </source>
</evidence>
<dbReference type="CDD" id="cd10146">
    <property type="entry name" value="LabA_like_C"/>
    <property type="match status" value="1"/>
</dbReference>
<sequence>MTAIQPPDLVAPQHEVQRLLGRCLLRLQQYERLMKAMIAAHSVFGTSESIARGVTVPSVDADRLTLGQLVGTLLGSYISKECDTHPDGTPNESSGPIGFSVKVGLDLPSEAYDTLKADLRELVSLRNALVHHFIDLHDLWTVDGCQRAQLVLVQSYEDIDRRFEQLLTFAGYMDEAKKQAAELVQSPMFANLMVNGIAPDGQIHWPIAGIVTALRQAVRKLSVDGWANLEAAADWVAEHQPEQTPQRYGCVRWRQVVHESGQFELRRFAHNGQFAAWIRERLPAAPASEPP</sequence>
<keyword evidence="3" id="KW-1185">Reference proteome</keyword>
<evidence type="ECO:0000259" key="1">
    <source>
        <dbReference type="Pfam" id="PF12872"/>
    </source>
</evidence>
<organism evidence="2 3">
    <name type="scientific">Stenotrophomonas oahuensis</name>
    <dbReference type="NCBI Taxonomy" id="3003271"/>
    <lineage>
        <taxon>Bacteria</taxon>
        <taxon>Pseudomonadati</taxon>
        <taxon>Pseudomonadota</taxon>
        <taxon>Gammaproteobacteria</taxon>
        <taxon>Lysobacterales</taxon>
        <taxon>Lysobacteraceae</taxon>
        <taxon>Stenotrophomonas</taxon>
    </lineage>
</organism>
<evidence type="ECO:0000313" key="3">
    <source>
        <dbReference type="Proteomes" id="UP001302072"/>
    </source>
</evidence>
<dbReference type="Pfam" id="PF12872">
    <property type="entry name" value="OST-HTH"/>
    <property type="match status" value="1"/>
</dbReference>
<protein>
    <submittedName>
        <fullName evidence="2">OST-HTH/LOTUS domain-containing protein</fullName>
    </submittedName>
</protein>